<organism evidence="1 2">
    <name type="scientific">Carpinus fangiana</name>
    <dbReference type="NCBI Taxonomy" id="176857"/>
    <lineage>
        <taxon>Eukaryota</taxon>
        <taxon>Viridiplantae</taxon>
        <taxon>Streptophyta</taxon>
        <taxon>Embryophyta</taxon>
        <taxon>Tracheophyta</taxon>
        <taxon>Spermatophyta</taxon>
        <taxon>Magnoliopsida</taxon>
        <taxon>eudicotyledons</taxon>
        <taxon>Gunneridae</taxon>
        <taxon>Pentapetalae</taxon>
        <taxon>rosids</taxon>
        <taxon>fabids</taxon>
        <taxon>Fagales</taxon>
        <taxon>Betulaceae</taxon>
        <taxon>Carpinus</taxon>
    </lineage>
</organism>
<protein>
    <submittedName>
        <fullName evidence="1">Uncharacterized protein</fullName>
    </submittedName>
</protein>
<dbReference type="Proteomes" id="UP000327013">
    <property type="component" value="Unassembled WGS sequence"/>
</dbReference>
<evidence type="ECO:0000313" key="1">
    <source>
        <dbReference type="EMBL" id="KAB8360575.1"/>
    </source>
</evidence>
<gene>
    <name evidence="1" type="ORF">FH972_024315</name>
</gene>
<reference evidence="1 2" key="1">
    <citation type="submission" date="2019-06" db="EMBL/GenBank/DDBJ databases">
        <title>A chromosomal-level reference genome of Carpinus fangiana (Coryloideae, Betulaceae).</title>
        <authorList>
            <person name="Yang X."/>
            <person name="Wang Z."/>
            <person name="Zhang L."/>
            <person name="Hao G."/>
            <person name="Liu J."/>
            <person name="Yang Y."/>
        </authorList>
    </citation>
    <scope>NUCLEOTIDE SEQUENCE [LARGE SCALE GENOMIC DNA]</scope>
    <source>
        <strain evidence="1">Cfa_2016G</strain>
        <tissue evidence="1">Leaf</tissue>
    </source>
</reference>
<keyword evidence="2" id="KW-1185">Reference proteome</keyword>
<dbReference type="EMBL" id="VIBQ01000017">
    <property type="protein sequence ID" value="KAB8360575.1"/>
    <property type="molecule type" value="Genomic_DNA"/>
</dbReference>
<comment type="caution">
    <text evidence="1">The sequence shown here is derived from an EMBL/GenBank/DDBJ whole genome shotgun (WGS) entry which is preliminary data.</text>
</comment>
<dbReference type="AlphaFoldDB" id="A0A5N6KXP9"/>
<sequence>MPREYIKNRCFRKYLLLSLTPYCEIRHRLGYSQAHVMAVEGAKSLFALLSLSRAQP</sequence>
<proteinExistence type="predicted"/>
<accession>A0A5N6KXP9</accession>
<evidence type="ECO:0000313" key="2">
    <source>
        <dbReference type="Proteomes" id="UP000327013"/>
    </source>
</evidence>
<name>A0A5N6KXP9_9ROSI</name>